<protein>
    <submittedName>
        <fullName evidence="2">Type I-E CRISPR-associated protein Cas5/CasD</fullName>
    </submittedName>
</protein>
<dbReference type="Proteomes" id="UP001357733">
    <property type="component" value="Unassembled WGS sequence"/>
</dbReference>
<dbReference type="Gene3D" id="3.30.70.2660">
    <property type="match status" value="1"/>
</dbReference>
<comment type="caution">
    <text evidence="2">The sequence shown here is derived from an EMBL/GenBank/DDBJ whole genome shotgun (WGS) entry which is preliminary data.</text>
</comment>
<dbReference type="InterPro" id="IPR013422">
    <property type="entry name" value="CRISPR-assoc_prot_Cas5_N"/>
</dbReference>
<dbReference type="InterPro" id="IPR010147">
    <property type="entry name" value="CRISPR-assoc_prot_CasD"/>
</dbReference>
<dbReference type="CDD" id="cd09645">
    <property type="entry name" value="Cas5_I-E"/>
    <property type="match status" value="1"/>
</dbReference>
<organism evidence="2 3">
    <name type="scientific">Citroniella saccharovorans</name>
    <dbReference type="NCBI Taxonomy" id="2053367"/>
    <lineage>
        <taxon>Bacteria</taxon>
        <taxon>Bacillati</taxon>
        <taxon>Bacillota</taxon>
        <taxon>Tissierellia</taxon>
        <taxon>Tissierellales</taxon>
        <taxon>Peptoniphilaceae</taxon>
        <taxon>Citroniella</taxon>
    </lineage>
</organism>
<dbReference type="RefSeq" id="WP_324619511.1">
    <property type="nucleotide sequence ID" value="NZ_JAYKOT010000003.1"/>
</dbReference>
<dbReference type="GO" id="GO:0003723">
    <property type="term" value="F:RNA binding"/>
    <property type="evidence" value="ECO:0007669"/>
    <property type="project" value="InterPro"/>
</dbReference>
<proteinExistence type="predicted"/>
<dbReference type="Pfam" id="PF09704">
    <property type="entry name" value="Cas_Cas5d"/>
    <property type="match status" value="1"/>
</dbReference>
<evidence type="ECO:0000256" key="1">
    <source>
        <dbReference type="ARBA" id="ARBA00023118"/>
    </source>
</evidence>
<name>A0AAW9MXT1_9FIRM</name>
<reference evidence="2 3" key="1">
    <citation type="submission" date="2024-01" db="EMBL/GenBank/DDBJ databases">
        <title>Complete genome sequence of Citroniella saccharovorans strain M6.X9, isolated from human fecal sample.</title>
        <authorList>
            <person name="Cheng G."/>
            <person name="Westerholm M."/>
            <person name="Schnurer A."/>
        </authorList>
    </citation>
    <scope>NUCLEOTIDE SEQUENCE [LARGE SCALE GENOMIC DNA]</scope>
    <source>
        <strain evidence="2 3">DSM 29873</strain>
    </source>
</reference>
<sequence length="241" mass="28513">MKTVLLKLSGPMQSWGTSSHFETRNTDYYPSKSAIIGILAASFGYRRDEDEKIGKLNELDFAVRVDQVGTLRKDFHIAAKYKDNGDFERNYITYRYYLEDSIFIVALSCKDEKWMDEIIYALKHPYFQQFMGRRSCPVPVNFVLEENELGAIDALKNLEWQASKDYQKKNKVYIADLYADKELLDDEAYMIRNDRVVSFSQKERKFGPRFEARTSIKLYYKEYKKEDDVEKDIDFFDNLDE</sequence>
<dbReference type="GO" id="GO:0043571">
    <property type="term" value="P:maintenance of CRISPR repeat elements"/>
    <property type="evidence" value="ECO:0007669"/>
    <property type="project" value="InterPro"/>
</dbReference>
<dbReference type="NCBIfam" id="TIGR02593">
    <property type="entry name" value="CRISPR_cas5"/>
    <property type="match status" value="1"/>
</dbReference>
<accession>A0AAW9MXT1</accession>
<dbReference type="NCBIfam" id="TIGR01868">
    <property type="entry name" value="casD_Cas5e"/>
    <property type="match status" value="1"/>
</dbReference>
<keyword evidence="1" id="KW-0051">Antiviral defense</keyword>
<dbReference type="AlphaFoldDB" id="A0AAW9MXT1"/>
<dbReference type="GO" id="GO:0051607">
    <property type="term" value="P:defense response to virus"/>
    <property type="evidence" value="ECO:0007669"/>
    <property type="project" value="UniProtKB-KW"/>
</dbReference>
<gene>
    <name evidence="2" type="primary">cas5e</name>
    <name evidence="2" type="ORF">VLK81_04670</name>
</gene>
<dbReference type="EMBL" id="JAYKOT010000003">
    <property type="protein sequence ID" value="MEB3429314.1"/>
    <property type="molecule type" value="Genomic_DNA"/>
</dbReference>
<keyword evidence="3" id="KW-1185">Reference proteome</keyword>
<evidence type="ECO:0000313" key="2">
    <source>
        <dbReference type="EMBL" id="MEB3429314.1"/>
    </source>
</evidence>
<dbReference type="InterPro" id="IPR021124">
    <property type="entry name" value="CRISPR-assoc_prot_Cas5"/>
</dbReference>
<evidence type="ECO:0000313" key="3">
    <source>
        <dbReference type="Proteomes" id="UP001357733"/>
    </source>
</evidence>